<feature type="domain" description="Non-reducing end beta-L-arabinofuranosidase-like GH127 middle" evidence="2">
    <location>
        <begin position="438"/>
        <end position="533"/>
    </location>
</feature>
<comment type="caution">
    <text evidence="4">The sequence shown here is derived from an EMBL/GenBank/DDBJ whole genome shotgun (WGS) entry which is preliminary data.</text>
</comment>
<dbReference type="InterPro" id="IPR049046">
    <property type="entry name" value="Beta-AFase-like_GH127_middle"/>
</dbReference>
<dbReference type="Pfam" id="PF20737">
    <property type="entry name" value="Glyco_hydro127C"/>
    <property type="match status" value="1"/>
</dbReference>
<dbReference type="PANTHER" id="PTHR43465">
    <property type="entry name" value="DUF1680 DOMAIN PROTEIN (AFU_ORTHOLOGUE AFUA_1G08910)"/>
    <property type="match status" value="1"/>
</dbReference>
<name>A0ABS8HQ28_9FIRM</name>
<dbReference type="InterPro" id="IPR008928">
    <property type="entry name" value="6-hairpin_glycosidase_sf"/>
</dbReference>
<feature type="domain" description="Non-reducing end beta-L-arabinofuranosidase-like GH127 catalytic" evidence="1">
    <location>
        <begin position="14"/>
        <end position="426"/>
    </location>
</feature>
<dbReference type="GO" id="GO:0016787">
    <property type="term" value="F:hydrolase activity"/>
    <property type="evidence" value="ECO:0007669"/>
    <property type="project" value="UniProtKB-KW"/>
</dbReference>
<organism evidence="4 5">
    <name type="scientific">Pelosinus baikalensis</name>
    <dbReference type="NCBI Taxonomy" id="2892015"/>
    <lineage>
        <taxon>Bacteria</taxon>
        <taxon>Bacillati</taxon>
        <taxon>Bacillota</taxon>
        <taxon>Negativicutes</taxon>
        <taxon>Selenomonadales</taxon>
        <taxon>Sporomusaceae</taxon>
        <taxon>Pelosinus</taxon>
    </lineage>
</organism>
<accession>A0ABS8HQ28</accession>
<evidence type="ECO:0000259" key="3">
    <source>
        <dbReference type="Pfam" id="PF20737"/>
    </source>
</evidence>
<proteinExistence type="predicted"/>
<dbReference type="Pfam" id="PF20736">
    <property type="entry name" value="Glyco_hydro127M"/>
    <property type="match status" value="1"/>
</dbReference>
<dbReference type="Proteomes" id="UP001165492">
    <property type="component" value="Unassembled WGS sequence"/>
</dbReference>
<protein>
    <submittedName>
        <fullName evidence="4">Glycoside hydrolase family 127 protein</fullName>
    </submittedName>
</protein>
<feature type="domain" description="Non-reducing end beta-L-arabinofuranosidase-like GH127 C-terminal" evidence="3">
    <location>
        <begin position="536"/>
        <end position="649"/>
    </location>
</feature>
<dbReference type="Pfam" id="PF07944">
    <property type="entry name" value="Beta-AFase-like_GH127_cat"/>
    <property type="match status" value="1"/>
</dbReference>
<gene>
    <name evidence="4" type="ORF">LMF89_07850</name>
</gene>
<keyword evidence="4" id="KW-0378">Hydrolase</keyword>
<dbReference type="InterPro" id="IPR012878">
    <property type="entry name" value="Beta-AFase-like_GH127_cat"/>
</dbReference>
<dbReference type="RefSeq" id="WP_229534534.1">
    <property type="nucleotide sequence ID" value="NZ_JAJHJB010000008.1"/>
</dbReference>
<evidence type="ECO:0000259" key="1">
    <source>
        <dbReference type="Pfam" id="PF07944"/>
    </source>
</evidence>
<keyword evidence="5" id="KW-1185">Reference proteome</keyword>
<dbReference type="EMBL" id="JAJHJB010000008">
    <property type="protein sequence ID" value="MCC5465274.1"/>
    <property type="molecule type" value="Genomic_DNA"/>
</dbReference>
<evidence type="ECO:0000313" key="4">
    <source>
        <dbReference type="EMBL" id="MCC5465274.1"/>
    </source>
</evidence>
<dbReference type="InterPro" id="IPR049049">
    <property type="entry name" value="Beta-AFase-like_GH127_C"/>
</dbReference>
<dbReference type="InterPro" id="IPR049174">
    <property type="entry name" value="Beta-AFase-like"/>
</dbReference>
<sequence>MDDKQFSTPASIAEVKIKDQFWQTLMELIRTQVIPYQWDALNDRIEGAEPSHCMKNFKIAAGLEKGKFAGRVFQDSDFAKWIEAVGYCLVWHKDSALEKVADAAIDIVCAAQQADGYLNTYYILNGLDKRSTNLQDNHELYCLGHMIEGAISYYQATGKDKLLKATIRYVDYVDTILGPEQGKKHGYPGHEVIELALVKLYHITKDEKHLKLAKYFIDERGQQPLYFQEETKRYGNDFPWKDSYFQYKYYQADQPVRSQQVAEGHAVRATYLYSGMTDVARLTKDEELYAACKRIWNNMTQRQMYITGSIGASAYGESFTYDYDLPNDTVYGETCASIGAVFFARRMLEISPEGEYADVIEKELFNGILSGMSMDGKSFFYVNPLEVVPEASKKDQLHRHVEVERQKWFGCACCPPNIARLFASLGSYIYSYSAKSNTLWLHLYIGGELTHTFDSQEVNFTVATNYPWDEDVEITVSLAESKEFTYALRIPGWCKAYELNVNGEKANASIVSGYAYLKREWENGDVIHLHFAMPIEVMQANPKVREDLGKVAMMRGPIVYCLEEADNGPNLHRIYLCDTQNFHVQFEPDLLGGVVSIISSGKMLDEKSWKENTLYQSYREPVWQIKKIKWIPYYAWSNRTPGEMTVWVKY</sequence>
<evidence type="ECO:0000259" key="2">
    <source>
        <dbReference type="Pfam" id="PF20736"/>
    </source>
</evidence>
<dbReference type="PANTHER" id="PTHR43465:SF2">
    <property type="entry name" value="DUF1680 DOMAIN PROTEIN (AFU_ORTHOLOGUE AFUA_1G08910)"/>
    <property type="match status" value="1"/>
</dbReference>
<reference evidence="4" key="1">
    <citation type="submission" date="2021-11" db="EMBL/GenBank/DDBJ databases">
        <title>Description of a new species Pelosinus isolated from the bottom sediments of Lake Baikal.</title>
        <authorList>
            <person name="Zakharyuk A."/>
        </authorList>
    </citation>
    <scope>NUCLEOTIDE SEQUENCE</scope>
    <source>
        <strain evidence="4">Bkl1</strain>
    </source>
</reference>
<evidence type="ECO:0000313" key="5">
    <source>
        <dbReference type="Proteomes" id="UP001165492"/>
    </source>
</evidence>
<dbReference type="SUPFAM" id="SSF48208">
    <property type="entry name" value="Six-hairpin glycosidases"/>
    <property type="match status" value="1"/>
</dbReference>